<dbReference type="SUPFAM" id="SSF160104">
    <property type="entry name" value="Acetoacetate decarboxylase-like"/>
    <property type="match status" value="1"/>
</dbReference>
<dbReference type="Pfam" id="PF09844">
    <property type="entry name" value="DUF2071"/>
    <property type="match status" value="1"/>
</dbReference>
<evidence type="ECO:0000313" key="1">
    <source>
        <dbReference type="EMBL" id="AOS45385.1"/>
    </source>
</evidence>
<dbReference type="EMBL" id="CP016094">
    <property type="protein sequence ID" value="AOS45385.1"/>
    <property type="molecule type" value="Genomic_DNA"/>
</dbReference>
<protein>
    <recommendedName>
        <fullName evidence="3">DUF2071 domain-containing protein</fullName>
    </recommendedName>
</protein>
<dbReference type="InterPro" id="IPR023375">
    <property type="entry name" value="ADC_dom_sf"/>
</dbReference>
<organism evidence="1 2">
    <name type="scientific">Lacunisphaera limnophila</name>
    <dbReference type="NCBI Taxonomy" id="1838286"/>
    <lineage>
        <taxon>Bacteria</taxon>
        <taxon>Pseudomonadati</taxon>
        <taxon>Verrucomicrobiota</taxon>
        <taxon>Opitutia</taxon>
        <taxon>Opitutales</taxon>
        <taxon>Opitutaceae</taxon>
        <taxon>Lacunisphaera</taxon>
    </lineage>
</organism>
<keyword evidence="2" id="KW-1185">Reference proteome</keyword>
<sequence>MPEEPWTWQQAWLDLLFIHYEVDAGELRKLLPAGIELDLHAGKAWLGVVPFRMAGVTKRGWPAPPWLCDFAEINVRTYVRHGGKAGVWFLSLDVVNPLVAAFARTFFHLPYFSAQIRLKREGGAVHYAACRGVRRFAAVYEGGASAPSEAGSFAHWATERYCLYSADRAGRLYRGEVQHPQWPLQVARWELREDTMAPLPVGPRHPEVYYSPGVDVVVWPLRPIN</sequence>
<dbReference type="AlphaFoldDB" id="A0A1D8AWV4"/>
<dbReference type="KEGG" id="obg:Verru16b_02466"/>
<dbReference type="Gene3D" id="2.40.400.10">
    <property type="entry name" value="Acetoacetate decarboxylase-like"/>
    <property type="match status" value="1"/>
</dbReference>
<evidence type="ECO:0008006" key="3">
    <source>
        <dbReference type="Google" id="ProtNLM"/>
    </source>
</evidence>
<proteinExistence type="predicted"/>
<dbReference type="InterPro" id="IPR018644">
    <property type="entry name" value="DUF2071"/>
</dbReference>
<dbReference type="STRING" id="1838286.Verru16b_02466"/>
<dbReference type="PATRIC" id="fig|1838286.3.peg.2477"/>
<reference evidence="1 2" key="1">
    <citation type="submission" date="2016-06" db="EMBL/GenBank/DDBJ databases">
        <title>Three novel species with peptidoglycan cell walls form the new genus Lacunisphaera gen. nov. in the family Opitutaceae of the verrucomicrobial subdivision 4.</title>
        <authorList>
            <person name="Rast P."/>
            <person name="Gloeckner I."/>
            <person name="Jogler M."/>
            <person name="Boedeker C."/>
            <person name="Jeske O."/>
            <person name="Wiegand S."/>
            <person name="Reinhardt R."/>
            <person name="Schumann P."/>
            <person name="Rohde M."/>
            <person name="Spring S."/>
            <person name="Gloeckner F.O."/>
            <person name="Jogler C."/>
        </authorList>
    </citation>
    <scope>NUCLEOTIDE SEQUENCE [LARGE SCALE GENOMIC DNA]</scope>
    <source>
        <strain evidence="1 2">IG16b</strain>
    </source>
</reference>
<dbReference type="PANTHER" id="PTHR39186">
    <property type="entry name" value="DUF2071 FAMILY PROTEIN"/>
    <property type="match status" value="1"/>
</dbReference>
<name>A0A1D8AWV4_9BACT</name>
<accession>A0A1D8AWV4</accession>
<gene>
    <name evidence="1" type="ORF">Verru16b_02466</name>
</gene>
<dbReference type="PANTHER" id="PTHR39186:SF1">
    <property type="entry name" value="DUF2071 DOMAIN-CONTAINING PROTEIN"/>
    <property type="match status" value="1"/>
</dbReference>
<evidence type="ECO:0000313" key="2">
    <source>
        <dbReference type="Proteomes" id="UP000095228"/>
    </source>
</evidence>
<dbReference type="Proteomes" id="UP000095228">
    <property type="component" value="Chromosome"/>
</dbReference>